<name>A0A8R1W5D7_ACYPI</name>
<dbReference type="KEGG" id="api:100568500"/>
<evidence type="ECO:0000313" key="1">
    <source>
        <dbReference type="EnsemblMetazoa" id="XP_003244092.1"/>
    </source>
</evidence>
<protein>
    <submittedName>
        <fullName evidence="1">Uncharacterized protein</fullName>
    </submittedName>
</protein>
<dbReference type="EnsemblMetazoa" id="XM_003244044.4">
    <property type="protein sequence ID" value="XP_003244092.1"/>
    <property type="gene ID" value="LOC100568500"/>
</dbReference>
<keyword evidence="2" id="KW-1185">Reference proteome</keyword>
<dbReference type="Proteomes" id="UP000007819">
    <property type="component" value="Chromosome A1"/>
</dbReference>
<dbReference type="RefSeq" id="XP_003244092.1">
    <property type="nucleotide sequence ID" value="XM_003244044.4"/>
</dbReference>
<accession>A0A8R1W5D7</accession>
<dbReference type="AlphaFoldDB" id="A0A8R1W5D7"/>
<reference evidence="1" key="2">
    <citation type="submission" date="2022-06" db="UniProtKB">
        <authorList>
            <consortium name="EnsemblMetazoa"/>
        </authorList>
    </citation>
    <scope>IDENTIFICATION</scope>
</reference>
<sequence>MGNKTDYASLLKSTQNLKHSIDELVCKNHNDIDILDIERMRKLIENMIKEYSSDAKCNNDERLISNCSTFCEINEKIQSKMKEIIDVSSSFCTETATMKCNAMKKMEDNEECQNVTNEDNANKRQNDLHEKCKSQLKFYEEYVNELECRLKRFIEYMIEGQRKDQKHIKKEICLKSTIEKTKRKECYYRAIAQKLSEKLNYSRKKSEERQKWIDGVVSKAEQLRCVAEENATNSLELAKTISSFVVDLSVSNRLQEAVTAEACDDRNRVANPSGSSEIVDNATSGCSQRTGVTEVSAAVVDETFLRPMSHSTPIRDLPCRRNCRYSFSTGDDSNDDSGDDDDEEDDLPSVCFKTASTVKCGRPENDEPRRRCSKLFLRSQKSTDVNNSGTETVHCVGGSKLTKRTLETVEMCPANCVCCCNRLNSTKHQS</sequence>
<evidence type="ECO:0000313" key="2">
    <source>
        <dbReference type="Proteomes" id="UP000007819"/>
    </source>
</evidence>
<proteinExistence type="predicted"/>
<dbReference type="GeneID" id="100568500"/>
<dbReference type="OrthoDB" id="6597554at2759"/>
<reference evidence="2" key="1">
    <citation type="submission" date="2010-06" db="EMBL/GenBank/DDBJ databases">
        <authorList>
            <person name="Jiang H."/>
            <person name="Abraham K."/>
            <person name="Ali S."/>
            <person name="Alsbrooks S.L."/>
            <person name="Anim B.N."/>
            <person name="Anosike U.S."/>
            <person name="Attaway T."/>
            <person name="Bandaranaike D.P."/>
            <person name="Battles P.K."/>
            <person name="Bell S.N."/>
            <person name="Bell A.V."/>
            <person name="Beltran B."/>
            <person name="Bickham C."/>
            <person name="Bustamante Y."/>
            <person name="Caleb T."/>
            <person name="Canada A."/>
            <person name="Cardenas V."/>
            <person name="Carter K."/>
            <person name="Chacko J."/>
            <person name="Chandrabose M.N."/>
            <person name="Chavez D."/>
            <person name="Chavez A."/>
            <person name="Chen L."/>
            <person name="Chu H.-S."/>
            <person name="Claassen K.J."/>
            <person name="Cockrell R."/>
            <person name="Collins M."/>
            <person name="Cooper J.A."/>
            <person name="Cree A."/>
            <person name="Curry S.M."/>
            <person name="Da Y."/>
            <person name="Dao M.D."/>
            <person name="Das B."/>
            <person name="Davila M.-L."/>
            <person name="Davy-Carroll L."/>
            <person name="Denson S."/>
            <person name="Dinh H."/>
            <person name="Ebong V.E."/>
            <person name="Edwards J.R."/>
            <person name="Egan A."/>
            <person name="El-Daye J."/>
            <person name="Escobedo L."/>
            <person name="Fernandez S."/>
            <person name="Fernando P.R."/>
            <person name="Flagg N."/>
            <person name="Forbes L.D."/>
            <person name="Fowler R.G."/>
            <person name="Fu Q."/>
            <person name="Gabisi R.A."/>
            <person name="Ganer J."/>
            <person name="Garbino Pronczuk A."/>
            <person name="Garcia R.M."/>
            <person name="Garner T."/>
            <person name="Garrett T.E."/>
            <person name="Gonzalez D.A."/>
            <person name="Hamid H."/>
            <person name="Hawkins E.S."/>
            <person name="Hirani K."/>
            <person name="Hogues M.E."/>
            <person name="Hollins B."/>
            <person name="Hsiao C.-H."/>
            <person name="Jabil R."/>
            <person name="James M.L."/>
            <person name="Jhangiani S.N."/>
            <person name="Johnson B."/>
            <person name="Johnson Q."/>
            <person name="Joshi V."/>
            <person name="Kalu J.B."/>
            <person name="Kam C."/>
            <person name="Kashfia A."/>
            <person name="Keebler J."/>
            <person name="Kisamo H."/>
            <person name="Kovar C.L."/>
            <person name="Lago L.A."/>
            <person name="Lai C.-Y."/>
            <person name="Laidlaw J."/>
            <person name="Lara F."/>
            <person name="Le T.-K."/>
            <person name="Lee S.L."/>
            <person name="Legall F.H."/>
            <person name="Lemon S.J."/>
            <person name="Lewis L.R."/>
            <person name="Li B."/>
            <person name="Liu Y."/>
            <person name="Liu Y.-S."/>
            <person name="Lopez J."/>
            <person name="Lozado R.J."/>
            <person name="Lu J."/>
            <person name="Madu R.C."/>
            <person name="Maheshwari M."/>
            <person name="Maheshwari R."/>
            <person name="Malloy K."/>
            <person name="Martinez E."/>
            <person name="Mathew T."/>
            <person name="Mercado I.C."/>
            <person name="Mercado C."/>
            <person name="Meyer B."/>
            <person name="Montgomery K."/>
            <person name="Morgan M.B."/>
            <person name="Munidasa M."/>
            <person name="Nazareth L.V."/>
            <person name="Nelson J."/>
            <person name="Ng B.M."/>
            <person name="Nguyen N.B."/>
            <person name="Nguyen P.Q."/>
            <person name="Nguyen T."/>
            <person name="Obregon M."/>
            <person name="Okwuonu G.O."/>
            <person name="Onwere C.G."/>
            <person name="Orozco G."/>
            <person name="Parra A."/>
            <person name="Patel S."/>
            <person name="Patil S."/>
            <person name="Perez A."/>
            <person name="Perez Y."/>
            <person name="Pham C."/>
            <person name="Primus E.L."/>
            <person name="Pu L.-L."/>
            <person name="Puazo M."/>
            <person name="Qin X."/>
            <person name="Quiroz J.B."/>
            <person name="Reese J."/>
            <person name="Richards S."/>
            <person name="Rives C.M."/>
            <person name="Robberts R."/>
            <person name="Ruiz S.J."/>
            <person name="Ruiz M.J."/>
            <person name="Santibanez J."/>
            <person name="Schneider B.W."/>
            <person name="Sisson I."/>
            <person name="Smith M."/>
            <person name="Sodergren E."/>
            <person name="Song X.-Z."/>
            <person name="Song B.B."/>
            <person name="Summersgill H."/>
            <person name="Thelus R."/>
            <person name="Thornton R.D."/>
            <person name="Trejos Z.Y."/>
            <person name="Usmani K."/>
            <person name="Vattathil S."/>
            <person name="Villasana D."/>
            <person name="Walker D.L."/>
            <person name="Wang S."/>
            <person name="Wang K."/>
            <person name="White C.S."/>
            <person name="Williams A.C."/>
            <person name="Williamson J."/>
            <person name="Wilson K."/>
            <person name="Woghiren I.O."/>
            <person name="Woodworth J.R."/>
            <person name="Worley K.C."/>
            <person name="Wright R.A."/>
            <person name="Wu W."/>
            <person name="Young L."/>
            <person name="Zhang L."/>
            <person name="Zhang J."/>
            <person name="Zhu Y."/>
            <person name="Muzny D.M."/>
            <person name="Weinstock G."/>
            <person name="Gibbs R.A."/>
        </authorList>
    </citation>
    <scope>NUCLEOTIDE SEQUENCE [LARGE SCALE GENOMIC DNA]</scope>
    <source>
        <strain evidence="2">LSR1</strain>
    </source>
</reference>
<organism evidence="1 2">
    <name type="scientific">Acyrthosiphon pisum</name>
    <name type="common">Pea aphid</name>
    <dbReference type="NCBI Taxonomy" id="7029"/>
    <lineage>
        <taxon>Eukaryota</taxon>
        <taxon>Metazoa</taxon>
        <taxon>Ecdysozoa</taxon>
        <taxon>Arthropoda</taxon>
        <taxon>Hexapoda</taxon>
        <taxon>Insecta</taxon>
        <taxon>Pterygota</taxon>
        <taxon>Neoptera</taxon>
        <taxon>Paraneoptera</taxon>
        <taxon>Hemiptera</taxon>
        <taxon>Sternorrhyncha</taxon>
        <taxon>Aphidomorpha</taxon>
        <taxon>Aphidoidea</taxon>
        <taxon>Aphididae</taxon>
        <taxon>Macrosiphini</taxon>
        <taxon>Acyrthosiphon</taxon>
    </lineage>
</organism>